<gene>
    <name evidence="3" type="ORF">MANY_25500</name>
</gene>
<proteinExistence type="predicted"/>
<organism evidence="3 4">
    <name type="scientific">Mycolicibacterium anyangense</name>
    <dbReference type="NCBI Taxonomy" id="1431246"/>
    <lineage>
        <taxon>Bacteria</taxon>
        <taxon>Bacillati</taxon>
        <taxon>Actinomycetota</taxon>
        <taxon>Actinomycetes</taxon>
        <taxon>Mycobacteriales</taxon>
        <taxon>Mycobacteriaceae</taxon>
        <taxon>Mycolicibacterium</taxon>
    </lineage>
</organism>
<dbReference type="Pfam" id="PF01047">
    <property type="entry name" value="MarR"/>
    <property type="match status" value="1"/>
</dbReference>
<accession>A0A6N4WA13</accession>
<dbReference type="SMART" id="SM00347">
    <property type="entry name" value="HTH_MARR"/>
    <property type="match status" value="1"/>
</dbReference>
<dbReference type="Proteomes" id="UP000467249">
    <property type="component" value="Chromosome"/>
</dbReference>
<dbReference type="PROSITE" id="PS50995">
    <property type="entry name" value="HTH_MARR_2"/>
    <property type="match status" value="1"/>
</dbReference>
<feature type="domain" description="HTH marR-type" evidence="2">
    <location>
        <begin position="1"/>
        <end position="145"/>
    </location>
</feature>
<sequence length="170" mass="18693">MELTVADGVESVSEMLALATDTMWRYLINRDDLSASAALVLNRLSHEGPMRLTALAAAEGASQSGMTQLVQRLERQGLLERVSDPDDGRASRVRLGEAGKRNWEARAELRRQRIADWMPSVSDDDQVALWLASKVIVRVLSHMREAQAGKPEATATLSPTPETGEPTDRN</sequence>
<keyword evidence="4" id="KW-1185">Reference proteome</keyword>
<dbReference type="InterPro" id="IPR036390">
    <property type="entry name" value="WH_DNA-bd_sf"/>
</dbReference>
<dbReference type="InterPro" id="IPR036388">
    <property type="entry name" value="WH-like_DNA-bd_sf"/>
</dbReference>
<dbReference type="PANTHER" id="PTHR39515">
    <property type="entry name" value="CONSERVED PROTEIN"/>
    <property type="match status" value="1"/>
</dbReference>
<dbReference type="KEGG" id="many:MANY_25500"/>
<dbReference type="PANTHER" id="PTHR39515:SF2">
    <property type="entry name" value="HTH-TYPE TRANSCRIPTIONAL REGULATOR RV0880"/>
    <property type="match status" value="1"/>
</dbReference>
<evidence type="ECO:0000259" key="2">
    <source>
        <dbReference type="PROSITE" id="PS50995"/>
    </source>
</evidence>
<dbReference type="RefSeq" id="WP_163804560.1">
    <property type="nucleotide sequence ID" value="NZ_AP022620.1"/>
</dbReference>
<dbReference type="EMBL" id="AP022620">
    <property type="protein sequence ID" value="BBZ77213.1"/>
    <property type="molecule type" value="Genomic_DNA"/>
</dbReference>
<evidence type="ECO:0000313" key="4">
    <source>
        <dbReference type="Proteomes" id="UP000467249"/>
    </source>
</evidence>
<dbReference type="InterPro" id="IPR000835">
    <property type="entry name" value="HTH_MarR-typ"/>
</dbReference>
<reference evidence="3 4" key="1">
    <citation type="journal article" date="2019" name="Emerg. Microbes Infect.">
        <title>Comprehensive subspecies identification of 175 nontuberculous mycobacteria species based on 7547 genomic profiles.</title>
        <authorList>
            <person name="Matsumoto Y."/>
            <person name="Kinjo T."/>
            <person name="Motooka D."/>
            <person name="Nabeya D."/>
            <person name="Jung N."/>
            <person name="Uechi K."/>
            <person name="Horii T."/>
            <person name="Iida T."/>
            <person name="Fujita J."/>
            <person name="Nakamura S."/>
        </authorList>
    </citation>
    <scope>NUCLEOTIDE SEQUENCE [LARGE SCALE GENOMIC DNA]</scope>
    <source>
        <strain evidence="3 4">JCM 30275</strain>
    </source>
</reference>
<dbReference type="AlphaFoldDB" id="A0A6N4WA13"/>
<feature type="region of interest" description="Disordered" evidence="1">
    <location>
        <begin position="146"/>
        <end position="170"/>
    </location>
</feature>
<evidence type="ECO:0000313" key="3">
    <source>
        <dbReference type="EMBL" id="BBZ77213.1"/>
    </source>
</evidence>
<dbReference type="InterPro" id="IPR052526">
    <property type="entry name" value="HTH-type_Bedaq_tolerance"/>
</dbReference>
<evidence type="ECO:0000256" key="1">
    <source>
        <dbReference type="SAM" id="MobiDB-lite"/>
    </source>
</evidence>
<dbReference type="Gene3D" id="1.10.10.10">
    <property type="entry name" value="Winged helix-like DNA-binding domain superfamily/Winged helix DNA-binding domain"/>
    <property type="match status" value="1"/>
</dbReference>
<protein>
    <submittedName>
        <fullName evidence="3">MarR family transcriptional regulator</fullName>
    </submittedName>
</protein>
<dbReference type="SUPFAM" id="SSF46785">
    <property type="entry name" value="Winged helix' DNA-binding domain"/>
    <property type="match status" value="1"/>
</dbReference>
<name>A0A6N4WA13_9MYCO</name>
<dbReference type="GO" id="GO:0003700">
    <property type="term" value="F:DNA-binding transcription factor activity"/>
    <property type="evidence" value="ECO:0007669"/>
    <property type="project" value="InterPro"/>
</dbReference>